<evidence type="ECO:0000313" key="2">
    <source>
        <dbReference type="Proteomes" id="UP001152622"/>
    </source>
</evidence>
<name>A0A9Q1GBD4_SYNKA</name>
<gene>
    <name evidence="1" type="ORF">SKAU_G00018120</name>
</gene>
<dbReference type="EMBL" id="JAINUF010000001">
    <property type="protein sequence ID" value="KAJ8381034.1"/>
    <property type="molecule type" value="Genomic_DNA"/>
</dbReference>
<accession>A0A9Q1GBD4</accession>
<dbReference type="AlphaFoldDB" id="A0A9Q1GBD4"/>
<evidence type="ECO:0000313" key="1">
    <source>
        <dbReference type="EMBL" id="KAJ8381034.1"/>
    </source>
</evidence>
<organism evidence="1 2">
    <name type="scientific">Synaphobranchus kaupii</name>
    <name type="common">Kaup's arrowtooth eel</name>
    <dbReference type="NCBI Taxonomy" id="118154"/>
    <lineage>
        <taxon>Eukaryota</taxon>
        <taxon>Metazoa</taxon>
        <taxon>Chordata</taxon>
        <taxon>Craniata</taxon>
        <taxon>Vertebrata</taxon>
        <taxon>Euteleostomi</taxon>
        <taxon>Actinopterygii</taxon>
        <taxon>Neopterygii</taxon>
        <taxon>Teleostei</taxon>
        <taxon>Anguilliformes</taxon>
        <taxon>Synaphobranchidae</taxon>
        <taxon>Synaphobranchus</taxon>
    </lineage>
</organism>
<reference evidence="1" key="1">
    <citation type="journal article" date="2023" name="Science">
        <title>Genome structures resolve the early diversification of teleost fishes.</title>
        <authorList>
            <person name="Parey E."/>
            <person name="Louis A."/>
            <person name="Montfort J."/>
            <person name="Bouchez O."/>
            <person name="Roques C."/>
            <person name="Iampietro C."/>
            <person name="Lluch J."/>
            <person name="Castinel A."/>
            <person name="Donnadieu C."/>
            <person name="Desvignes T."/>
            <person name="Floi Bucao C."/>
            <person name="Jouanno E."/>
            <person name="Wen M."/>
            <person name="Mejri S."/>
            <person name="Dirks R."/>
            <person name="Jansen H."/>
            <person name="Henkel C."/>
            <person name="Chen W.J."/>
            <person name="Zahm M."/>
            <person name="Cabau C."/>
            <person name="Klopp C."/>
            <person name="Thompson A.W."/>
            <person name="Robinson-Rechavi M."/>
            <person name="Braasch I."/>
            <person name="Lecointre G."/>
            <person name="Bobe J."/>
            <person name="Postlethwait J.H."/>
            <person name="Berthelot C."/>
            <person name="Roest Crollius H."/>
            <person name="Guiguen Y."/>
        </authorList>
    </citation>
    <scope>NUCLEOTIDE SEQUENCE</scope>
    <source>
        <strain evidence="1">WJC10195</strain>
    </source>
</reference>
<proteinExistence type="predicted"/>
<protein>
    <submittedName>
        <fullName evidence="1">Uncharacterized protein</fullName>
    </submittedName>
</protein>
<sequence>MSRHVSFIYPERPSPARASLAGSCERRLKLPYVAAPASIINHPRLGPGARRRCLVGMPRQRFFCSREEAGKQAGVTLLADLAHLFVFALRAHYEPKCTSPPSTPPIRRYMAVFLWRNDRAGSRVKAQWRLHAEHQPAQVATPSADNKPRL</sequence>
<comment type="caution">
    <text evidence="1">The sequence shown here is derived from an EMBL/GenBank/DDBJ whole genome shotgun (WGS) entry which is preliminary data.</text>
</comment>
<keyword evidence="2" id="KW-1185">Reference proteome</keyword>
<dbReference type="Proteomes" id="UP001152622">
    <property type="component" value="Chromosome 1"/>
</dbReference>